<sequence length="194" mass="21072">MSALPKIPVRMTVAEFFAWNPPSPQLWQLVDGEPQAMAPASITHGAIQNELGRLIANHFGERMSPCRVITTPGVIPHVQSETNVRIPDLAVTCSGYDAEESALANPVLLIEILSPSNQAETWANVWAYATIPSVQEILVLKTASIGAELLRRNQDGTWPSKPLTIETGELTLESISFSMPLAAAYRTTRLAAKT</sequence>
<reference evidence="2 3" key="1">
    <citation type="submission" date="2023-10" db="EMBL/GenBank/DDBJ databases">
        <title>Novel methanotroph of the genus Methylocapsa from a subarctic wetland.</title>
        <authorList>
            <person name="Belova S.E."/>
            <person name="Oshkin I.Y."/>
            <person name="Miroshnikov K."/>
            <person name="Dedysh S.N."/>
        </authorList>
    </citation>
    <scope>NUCLEOTIDE SEQUENCE [LARGE SCALE GENOMIC DNA]</scope>
    <source>
        <strain evidence="2 3">RX1</strain>
        <plasmid evidence="2 3">pRX1</plasmid>
    </source>
</reference>
<keyword evidence="3" id="KW-1185">Reference proteome</keyword>
<evidence type="ECO:0000313" key="2">
    <source>
        <dbReference type="EMBL" id="WOJ91807.1"/>
    </source>
</evidence>
<dbReference type="PANTHER" id="PTHR36558">
    <property type="entry name" value="GLR1098 PROTEIN"/>
    <property type="match status" value="1"/>
</dbReference>
<gene>
    <name evidence="2" type="ORF">RZS28_18945</name>
</gene>
<dbReference type="Proteomes" id="UP001626536">
    <property type="component" value="Plasmid pRX1"/>
</dbReference>
<dbReference type="Pfam" id="PF05685">
    <property type="entry name" value="Uma2"/>
    <property type="match status" value="1"/>
</dbReference>
<dbReference type="PANTHER" id="PTHR36558:SF1">
    <property type="entry name" value="RESTRICTION ENDONUCLEASE DOMAIN-CONTAINING PROTEIN-RELATED"/>
    <property type="match status" value="1"/>
</dbReference>
<dbReference type="InterPro" id="IPR008538">
    <property type="entry name" value="Uma2"/>
</dbReference>
<evidence type="ECO:0000313" key="3">
    <source>
        <dbReference type="Proteomes" id="UP001626536"/>
    </source>
</evidence>
<proteinExistence type="predicted"/>
<dbReference type="Gene3D" id="3.90.1570.10">
    <property type="entry name" value="tt1808, chain A"/>
    <property type="match status" value="1"/>
</dbReference>
<dbReference type="SUPFAM" id="SSF52980">
    <property type="entry name" value="Restriction endonuclease-like"/>
    <property type="match status" value="1"/>
</dbReference>
<dbReference type="EMBL" id="CP136863">
    <property type="protein sequence ID" value="WOJ91807.1"/>
    <property type="molecule type" value="Genomic_DNA"/>
</dbReference>
<keyword evidence="2" id="KW-0540">Nuclease</keyword>
<geneLocation type="plasmid" evidence="2 3">
    <name>pRX1</name>
</geneLocation>
<keyword evidence="2" id="KW-0614">Plasmid</keyword>
<evidence type="ECO:0000259" key="1">
    <source>
        <dbReference type="Pfam" id="PF05685"/>
    </source>
</evidence>
<feature type="domain" description="Putative restriction endonuclease" evidence="1">
    <location>
        <begin position="14"/>
        <end position="173"/>
    </location>
</feature>
<protein>
    <submittedName>
        <fullName evidence="2">Uma2 family endonuclease</fullName>
    </submittedName>
</protein>
<dbReference type="CDD" id="cd06260">
    <property type="entry name" value="DUF820-like"/>
    <property type="match status" value="1"/>
</dbReference>
<accession>A0ABZ0HX21</accession>
<organism evidence="2 3">
    <name type="scientific">Methylocapsa polymorpha</name>
    <dbReference type="NCBI Taxonomy" id="3080828"/>
    <lineage>
        <taxon>Bacteria</taxon>
        <taxon>Pseudomonadati</taxon>
        <taxon>Pseudomonadota</taxon>
        <taxon>Alphaproteobacteria</taxon>
        <taxon>Hyphomicrobiales</taxon>
        <taxon>Beijerinckiaceae</taxon>
        <taxon>Methylocapsa</taxon>
    </lineage>
</organism>
<keyword evidence="2" id="KW-0378">Hydrolase</keyword>
<dbReference type="GO" id="GO:0004519">
    <property type="term" value="F:endonuclease activity"/>
    <property type="evidence" value="ECO:0007669"/>
    <property type="project" value="UniProtKB-KW"/>
</dbReference>
<name>A0ABZ0HX21_9HYPH</name>
<dbReference type="InterPro" id="IPR011335">
    <property type="entry name" value="Restrct_endonuc-II-like"/>
</dbReference>
<dbReference type="InterPro" id="IPR012296">
    <property type="entry name" value="Nuclease_put_TT1808"/>
</dbReference>
<dbReference type="RefSeq" id="WP_318655234.1">
    <property type="nucleotide sequence ID" value="NZ_CP136863.1"/>
</dbReference>
<keyword evidence="2" id="KW-0255">Endonuclease</keyword>